<evidence type="ECO:0000256" key="4">
    <source>
        <dbReference type="ARBA" id="ARBA00022989"/>
    </source>
</evidence>
<gene>
    <name evidence="7" type="ORF">ENQ76_09045</name>
</gene>
<dbReference type="InterPro" id="IPR031312">
    <property type="entry name" value="Na/sul_symport_CS"/>
</dbReference>
<evidence type="ECO:0000256" key="1">
    <source>
        <dbReference type="ARBA" id="ARBA00004141"/>
    </source>
</evidence>
<dbReference type="GO" id="GO:0015141">
    <property type="term" value="F:succinate transmembrane transporter activity"/>
    <property type="evidence" value="ECO:0007669"/>
    <property type="project" value="UniProtKB-ARBA"/>
</dbReference>
<dbReference type="CDD" id="cd01115">
    <property type="entry name" value="SLC13_permease"/>
    <property type="match status" value="1"/>
</dbReference>
<feature type="transmembrane region" description="Helical" evidence="6">
    <location>
        <begin position="289"/>
        <end position="308"/>
    </location>
</feature>
<feature type="transmembrane region" description="Helical" evidence="6">
    <location>
        <begin position="234"/>
        <end position="256"/>
    </location>
</feature>
<accession>A0A7C2JZQ7</accession>
<feature type="transmembrane region" description="Helical" evidence="6">
    <location>
        <begin position="95"/>
        <end position="113"/>
    </location>
</feature>
<keyword evidence="2" id="KW-0813">Transport</keyword>
<feature type="transmembrane region" description="Helical" evidence="6">
    <location>
        <begin position="377"/>
        <end position="395"/>
    </location>
</feature>
<dbReference type="InterPro" id="IPR001898">
    <property type="entry name" value="SLC13A/DASS"/>
</dbReference>
<comment type="subcellular location">
    <subcellularLocation>
        <location evidence="1">Membrane</location>
        <topology evidence="1">Multi-pass membrane protein</topology>
    </subcellularLocation>
</comment>
<evidence type="ECO:0000313" key="7">
    <source>
        <dbReference type="EMBL" id="HEN15600.1"/>
    </source>
</evidence>
<dbReference type="EMBL" id="DSOK01000258">
    <property type="protein sequence ID" value="HEN15600.1"/>
    <property type="molecule type" value="Genomic_DNA"/>
</dbReference>
<reference evidence="7" key="1">
    <citation type="journal article" date="2020" name="mSystems">
        <title>Genome- and Community-Level Interaction Insights into Carbon Utilization and Element Cycling Functions of Hydrothermarchaeota in Hydrothermal Sediment.</title>
        <authorList>
            <person name="Zhou Z."/>
            <person name="Liu Y."/>
            <person name="Xu W."/>
            <person name="Pan J."/>
            <person name="Luo Z.H."/>
            <person name="Li M."/>
        </authorList>
    </citation>
    <scope>NUCLEOTIDE SEQUENCE [LARGE SCALE GENOMIC DNA]</scope>
    <source>
        <strain evidence="7">SpSt-339</strain>
    </source>
</reference>
<feature type="transmembrane region" description="Helical" evidence="6">
    <location>
        <begin position="462"/>
        <end position="480"/>
    </location>
</feature>
<evidence type="ECO:0000256" key="6">
    <source>
        <dbReference type="SAM" id="Phobius"/>
    </source>
</evidence>
<feature type="transmembrane region" description="Helical" evidence="6">
    <location>
        <begin position="500"/>
        <end position="520"/>
    </location>
</feature>
<organism evidence="7">
    <name type="scientific">Schlesneria paludicola</name>
    <dbReference type="NCBI Taxonomy" id="360056"/>
    <lineage>
        <taxon>Bacteria</taxon>
        <taxon>Pseudomonadati</taxon>
        <taxon>Planctomycetota</taxon>
        <taxon>Planctomycetia</taxon>
        <taxon>Planctomycetales</taxon>
        <taxon>Planctomycetaceae</taxon>
        <taxon>Schlesneria</taxon>
    </lineage>
</organism>
<evidence type="ECO:0000256" key="5">
    <source>
        <dbReference type="ARBA" id="ARBA00023136"/>
    </source>
</evidence>
<keyword evidence="5 6" id="KW-0472">Membrane</keyword>
<keyword evidence="4 6" id="KW-1133">Transmembrane helix</keyword>
<feature type="transmembrane region" description="Helical" evidence="6">
    <location>
        <begin position="197"/>
        <end position="222"/>
    </location>
</feature>
<dbReference type="PANTHER" id="PTHR10283:SF82">
    <property type="entry name" value="SOLUTE CARRIER FAMILY 13 MEMBER 2"/>
    <property type="match status" value="1"/>
</dbReference>
<feature type="transmembrane region" description="Helical" evidence="6">
    <location>
        <begin position="338"/>
        <end position="357"/>
    </location>
</feature>
<dbReference type="PANTHER" id="PTHR10283">
    <property type="entry name" value="SOLUTE CARRIER FAMILY 13 MEMBER"/>
    <property type="match status" value="1"/>
</dbReference>
<proteinExistence type="predicted"/>
<feature type="transmembrane region" description="Helical" evidence="6">
    <location>
        <begin position="437"/>
        <end position="455"/>
    </location>
</feature>
<dbReference type="Pfam" id="PF00939">
    <property type="entry name" value="Na_sulph_symp"/>
    <property type="match status" value="1"/>
</dbReference>
<name>A0A7C2JZQ7_9PLAN</name>
<dbReference type="GO" id="GO:0005886">
    <property type="term" value="C:plasma membrane"/>
    <property type="evidence" value="ECO:0007669"/>
    <property type="project" value="TreeGrafter"/>
</dbReference>
<feature type="transmembrane region" description="Helical" evidence="6">
    <location>
        <begin position="46"/>
        <end position="75"/>
    </location>
</feature>
<comment type="caution">
    <text evidence="7">The sequence shown here is derived from an EMBL/GenBank/DDBJ whole genome shotgun (WGS) entry which is preliminary data.</text>
</comment>
<feature type="transmembrane region" description="Helical" evidence="6">
    <location>
        <begin position="14"/>
        <end position="34"/>
    </location>
</feature>
<feature type="transmembrane region" description="Helical" evidence="6">
    <location>
        <begin position="134"/>
        <end position="164"/>
    </location>
</feature>
<protein>
    <submittedName>
        <fullName evidence="7">SLC13/DASS family transporter</fullName>
    </submittedName>
</protein>
<keyword evidence="3 6" id="KW-0812">Transmembrane</keyword>
<sequence>MSASSSMEEPVPALVSRAGWVLGLVVFAAIALWPTPEGLSPAAQRLAAVTALMGVFWVTQALPMEVTSLLPLVLFPVCGVQSAKTVAGSYFSDSSFLYLGGFLLALGIERWGLHRRMALHIVAFTGIGVRRIVLGFMLATFAISMWISNTASTLLMLPIALALLTSLEHPDDDHGAPTPRRTDPDFAPFGMATMLGLGYAATLGGMATLVGTPTNVVFVAVFQKQFPDGPPLSAAQWMLTWTPCALAFLVMAWLVLTVRLRTPSRLATLDRTFFTQRIRELGPMRVGEWWMLAVFLVTAALWLTRTGFDAGESFRLPGWNVLGDRWLASLGVASPREWINDSTIAMGMAIVMFIIPLRPERGGPLVHLMDWHTASRLPWGILLLFGGGFAIAEACRTTGLAEWMGVWLAASVRGLPTWLIIAVICLLVTFLSEFTSNVATANALLPIVAGLAVALGLDPRLLMLPATLAASCGFMLPIGTPPNAIVFGSGRIRMSQMAGYGLLLDVLGVALIVAATYGLLAPQLRIDLQHPPAWSVAK</sequence>
<evidence type="ECO:0000256" key="3">
    <source>
        <dbReference type="ARBA" id="ARBA00022692"/>
    </source>
</evidence>
<dbReference type="PROSITE" id="PS01271">
    <property type="entry name" value="NA_SULFATE"/>
    <property type="match status" value="1"/>
</dbReference>
<evidence type="ECO:0000256" key="2">
    <source>
        <dbReference type="ARBA" id="ARBA00022448"/>
    </source>
</evidence>
<feature type="transmembrane region" description="Helical" evidence="6">
    <location>
        <begin position="407"/>
        <end position="431"/>
    </location>
</feature>
<dbReference type="AlphaFoldDB" id="A0A7C2JZQ7"/>